<comment type="caution">
    <text evidence="4">The sequence shown here is derived from an EMBL/GenBank/DDBJ whole genome shotgun (WGS) entry which is preliminary data.</text>
</comment>
<accession>A0A9W8CRF0</accession>
<evidence type="ECO:0000256" key="2">
    <source>
        <dbReference type="ARBA" id="ARBA00022801"/>
    </source>
</evidence>
<comment type="similarity">
    <text evidence="1">Belongs to the AB hydrolase superfamily.</text>
</comment>
<evidence type="ECO:0000313" key="4">
    <source>
        <dbReference type="EMBL" id="KAJ1721063.1"/>
    </source>
</evidence>
<dbReference type="FunFam" id="3.40.50.1820:FF:000039">
    <property type="entry name" value="Esterase ybfF"/>
    <property type="match status" value="1"/>
</dbReference>
<evidence type="ECO:0000256" key="1">
    <source>
        <dbReference type="ARBA" id="ARBA00008645"/>
    </source>
</evidence>
<dbReference type="Pfam" id="PF00561">
    <property type="entry name" value="Abhydrolase_1"/>
    <property type="match status" value="1"/>
</dbReference>
<dbReference type="SUPFAM" id="SSF53474">
    <property type="entry name" value="alpha/beta-Hydrolases"/>
    <property type="match status" value="1"/>
</dbReference>
<dbReference type="PANTHER" id="PTHR46118">
    <property type="entry name" value="PROTEIN ABHD11"/>
    <property type="match status" value="1"/>
</dbReference>
<protein>
    <recommendedName>
        <fullName evidence="3">AB hydrolase-1 domain-containing protein</fullName>
    </recommendedName>
</protein>
<dbReference type="InterPro" id="IPR000073">
    <property type="entry name" value="AB_hydrolase_1"/>
</dbReference>
<dbReference type="Proteomes" id="UP001149813">
    <property type="component" value="Unassembled WGS sequence"/>
</dbReference>
<organism evidence="4 5">
    <name type="scientific">Coemansia erecta</name>
    <dbReference type="NCBI Taxonomy" id="147472"/>
    <lineage>
        <taxon>Eukaryota</taxon>
        <taxon>Fungi</taxon>
        <taxon>Fungi incertae sedis</taxon>
        <taxon>Zoopagomycota</taxon>
        <taxon>Kickxellomycotina</taxon>
        <taxon>Kickxellomycetes</taxon>
        <taxon>Kickxellales</taxon>
        <taxon>Kickxellaceae</taxon>
        <taxon>Coemansia</taxon>
    </lineage>
</organism>
<keyword evidence="2" id="KW-0378">Hydrolase</keyword>
<proteinExistence type="inferred from homology"/>
<evidence type="ECO:0000313" key="5">
    <source>
        <dbReference type="Proteomes" id="UP001149813"/>
    </source>
</evidence>
<name>A0A9W8CRF0_9FUNG</name>
<feature type="domain" description="AB hydrolase-1" evidence="3">
    <location>
        <begin position="54"/>
        <end position="286"/>
    </location>
</feature>
<dbReference type="InterPro" id="IPR029058">
    <property type="entry name" value="AB_hydrolase_fold"/>
</dbReference>
<dbReference type="EMBL" id="JANBOJ010000201">
    <property type="protein sequence ID" value="KAJ1721063.1"/>
    <property type="molecule type" value="Genomic_DNA"/>
</dbReference>
<keyword evidence="5" id="KW-1185">Reference proteome</keyword>
<dbReference type="PANTHER" id="PTHR46118:SF4">
    <property type="entry name" value="PROTEIN ABHD11"/>
    <property type="match status" value="1"/>
</dbReference>
<evidence type="ECO:0000259" key="3">
    <source>
        <dbReference type="Pfam" id="PF00561"/>
    </source>
</evidence>
<reference evidence="4" key="1">
    <citation type="submission" date="2022-07" db="EMBL/GenBank/DDBJ databases">
        <title>Phylogenomic reconstructions and comparative analyses of Kickxellomycotina fungi.</title>
        <authorList>
            <person name="Reynolds N.K."/>
            <person name="Stajich J.E."/>
            <person name="Barry K."/>
            <person name="Grigoriev I.V."/>
            <person name="Crous P."/>
            <person name="Smith M.E."/>
        </authorList>
    </citation>
    <scope>NUCLEOTIDE SEQUENCE</scope>
    <source>
        <strain evidence="4">NBRC 32514</strain>
    </source>
</reference>
<dbReference type="Gene3D" id="3.40.50.1820">
    <property type="entry name" value="alpha/beta hydrolase"/>
    <property type="match status" value="1"/>
</dbReference>
<dbReference type="AlphaFoldDB" id="A0A9W8CRF0"/>
<dbReference type="OrthoDB" id="8119704at2759"/>
<dbReference type="GO" id="GO:0052689">
    <property type="term" value="F:carboxylic ester hydrolase activity"/>
    <property type="evidence" value="ECO:0007669"/>
    <property type="project" value="TreeGrafter"/>
</dbReference>
<sequence length="304" mass="34715">MLATRSRFWALCQRPNRLIPAFHLARSFSQLQQEETVKLEYTKNNSESGSAKQPLLIIHGLFGSKQNWRAIAKQLTRTLDRDTYCVDLRNHGDSPHKAPHTYKAMSSDIVRFISDHQLQKPILIGHSMGGKVVMQTTLSRPDLVSQLIVDDIAPVKLGLSHDFPSYVTKLREIEHANISSQREADRILGEVEPDISIRQFLLTNMKKDRDNNGAYRSRIPLGLLGDSLNGIMEWDVDENCRYDGPTLFIAGMRSPHIKPEVHPMIKKYFPNYELSELDTGHWVHAEMPQEFMALVVDFVNRNSA</sequence>
<gene>
    <name evidence="4" type="ORF">LPJ53_004372</name>
</gene>
<dbReference type="GO" id="GO:0005739">
    <property type="term" value="C:mitochondrion"/>
    <property type="evidence" value="ECO:0007669"/>
    <property type="project" value="TreeGrafter"/>
</dbReference>